<keyword evidence="9" id="KW-1015">Disulfide bond</keyword>
<evidence type="ECO:0000259" key="12">
    <source>
        <dbReference type="PROSITE" id="PS50240"/>
    </source>
</evidence>
<dbReference type="STRING" id="29139.ENSVURP00010015990"/>
<reference evidence="13" key="3">
    <citation type="submission" date="2025-09" db="UniProtKB">
        <authorList>
            <consortium name="Ensembl"/>
        </authorList>
    </citation>
    <scope>IDENTIFICATION</scope>
</reference>
<dbReference type="GeneTree" id="ENSGT00940000163500"/>
<dbReference type="GO" id="GO:0006508">
    <property type="term" value="P:proteolysis"/>
    <property type="evidence" value="ECO:0007669"/>
    <property type="project" value="UniProtKB-KW"/>
</dbReference>
<dbReference type="InterPro" id="IPR036364">
    <property type="entry name" value="SEA_dom_sf"/>
</dbReference>
<evidence type="ECO:0000256" key="8">
    <source>
        <dbReference type="ARBA" id="ARBA00023136"/>
    </source>
</evidence>
<feature type="transmembrane region" description="Helical" evidence="10">
    <location>
        <begin position="44"/>
        <end position="65"/>
    </location>
</feature>
<evidence type="ECO:0000256" key="1">
    <source>
        <dbReference type="ARBA" id="ARBA00004606"/>
    </source>
</evidence>
<dbReference type="Pfam" id="PF01390">
    <property type="entry name" value="SEA"/>
    <property type="match status" value="1"/>
</dbReference>
<evidence type="ECO:0000256" key="4">
    <source>
        <dbReference type="ARBA" id="ARBA00022801"/>
    </source>
</evidence>
<keyword evidence="6" id="KW-0735">Signal-anchor</keyword>
<evidence type="ECO:0000256" key="2">
    <source>
        <dbReference type="ARBA" id="ARBA00022670"/>
    </source>
</evidence>
<organism evidence="13 14">
    <name type="scientific">Vombatus ursinus</name>
    <name type="common">Common wombat</name>
    <dbReference type="NCBI Taxonomy" id="29139"/>
    <lineage>
        <taxon>Eukaryota</taxon>
        <taxon>Metazoa</taxon>
        <taxon>Chordata</taxon>
        <taxon>Craniata</taxon>
        <taxon>Vertebrata</taxon>
        <taxon>Euteleostomi</taxon>
        <taxon>Mammalia</taxon>
        <taxon>Metatheria</taxon>
        <taxon>Diprotodontia</taxon>
        <taxon>Vombatidae</taxon>
        <taxon>Vombatus</taxon>
    </lineage>
</organism>
<dbReference type="PANTHER" id="PTHR24252:SF28">
    <property type="entry name" value="TRANSMEMBRANE PROTEASE SERINE 11C ISOFORM X1"/>
    <property type="match status" value="1"/>
</dbReference>
<reference evidence="14" key="1">
    <citation type="submission" date="2018-12" db="EMBL/GenBank/DDBJ databases">
        <authorList>
            <person name="Yazar S."/>
        </authorList>
    </citation>
    <scope>NUCLEOTIDE SEQUENCE [LARGE SCALE GENOMIC DNA]</scope>
</reference>
<evidence type="ECO:0000256" key="3">
    <source>
        <dbReference type="ARBA" id="ARBA00022692"/>
    </source>
</evidence>
<dbReference type="Pfam" id="PF00089">
    <property type="entry name" value="Trypsin"/>
    <property type="match status" value="1"/>
</dbReference>
<evidence type="ECO:0000256" key="7">
    <source>
        <dbReference type="ARBA" id="ARBA00022989"/>
    </source>
</evidence>
<dbReference type="PANTHER" id="PTHR24252">
    <property type="entry name" value="ACROSIN-RELATED"/>
    <property type="match status" value="1"/>
</dbReference>
<dbReference type="InterPro" id="IPR000082">
    <property type="entry name" value="SEA_dom"/>
</dbReference>
<comment type="subcellular location">
    <subcellularLocation>
        <location evidence="1">Membrane</location>
        <topology evidence="1">Single-pass type II membrane protein</topology>
    </subcellularLocation>
</comment>
<reference evidence="13" key="2">
    <citation type="submission" date="2025-08" db="UniProtKB">
        <authorList>
            <consortium name="Ensembl"/>
        </authorList>
    </citation>
    <scope>IDENTIFICATION</scope>
</reference>
<dbReference type="SUPFAM" id="SSF82671">
    <property type="entry name" value="SEA domain"/>
    <property type="match status" value="1"/>
</dbReference>
<sequence length="407" mass="45497">DHRPKASQRTSLPLWMIALITFGILAILGVTIGLLVHFLAIEPVYSYFILAFLEKTICLLTFFFFSQISDTFYNSSLSREYINSQVIRLSAETNGVMAKIWLAFKFVLAKRDDMRRKIESVLHQMLKDNKTSLTTDPSSLKIMEISKDDAEKLVINCCGRRLRLLSDDLITRNNRIKGGKPSEEGEWPWQAGLKLNGKHNCGASLISNKWLVSAAHCFARNNDTKQWTVTFGNVINHPYMKRNVKTIIVHEDYQPQLTHDDIALVQLAEEVPFMNNIRAICLPEATQNFSAGDMAVVTGWGTLSMNGHVPAILQQATVQIIDTDTCNAPEAYFGLITNSMLCAGYMSGKIDACQNDSGGPLALLSSRGIWYLIGIVSWGEGCGKVNKPGVYTKLTFYRDWIANKTGI</sequence>
<evidence type="ECO:0000256" key="10">
    <source>
        <dbReference type="SAM" id="Phobius"/>
    </source>
</evidence>
<feature type="transmembrane region" description="Helical" evidence="10">
    <location>
        <begin position="12"/>
        <end position="38"/>
    </location>
</feature>
<accession>A0A4X2L2V6</accession>
<evidence type="ECO:0000256" key="5">
    <source>
        <dbReference type="ARBA" id="ARBA00022825"/>
    </source>
</evidence>
<keyword evidence="5" id="KW-0720">Serine protease</keyword>
<evidence type="ECO:0000256" key="9">
    <source>
        <dbReference type="ARBA" id="ARBA00023157"/>
    </source>
</evidence>
<dbReference type="InterPro" id="IPR043504">
    <property type="entry name" value="Peptidase_S1_PA_chymotrypsin"/>
</dbReference>
<feature type="domain" description="Peptidase S1" evidence="12">
    <location>
        <begin position="176"/>
        <end position="406"/>
    </location>
</feature>
<evidence type="ECO:0000259" key="11">
    <source>
        <dbReference type="PROSITE" id="PS50024"/>
    </source>
</evidence>
<evidence type="ECO:0000256" key="6">
    <source>
        <dbReference type="ARBA" id="ARBA00022968"/>
    </source>
</evidence>
<dbReference type="Gene3D" id="2.40.10.10">
    <property type="entry name" value="Trypsin-like serine proteases"/>
    <property type="match status" value="2"/>
</dbReference>
<keyword evidence="4" id="KW-0378">Hydrolase</keyword>
<gene>
    <name evidence="13" type="primary">TMPRSS11B</name>
</gene>
<name>A0A4X2L2V6_VOMUR</name>
<keyword evidence="3 10" id="KW-0812">Transmembrane</keyword>
<dbReference type="Proteomes" id="UP000314987">
    <property type="component" value="Unassembled WGS sequence"/>
</dbReference>
<dbReference type="InterPro" id="IPR001254">
    <property type="entry name" value="Trypsin_dom"/>
</dbReference>
<dbReference type="InterPro" id="IPR009003">
    <property type="entry name" value="Peptidase_S1_PA"/>
</dbReference>
<keyword evidence="2" id="KW-0645">Protease</keyword>
<keyword evidence="14" id="KW-1185">Reference proteome</keyword>
<dbReference type="InterPro" id="IPR001314">
    <property type="entry name" value="Peptidase_S1A"/>
</dbReference>
<dbReference type="AlphaFoldDB" id="A0A4X2L2V6"/>
<dbReference type="InterPro" id="IPR018114">
    <property type="entry name" value="TRYPSIN_HIS"/>
</dbReference>
<dbReference type="SUPFAM" id="SSF50494">
    <property type="entry name" value="Trypsin-like serine proteases"/>
    <property type="match status" value="1"/>
</dbReference>
<dbReference type="GO" id="GO:0004252">
    <property type="term" value="F:serine-type endopeptidase activity"/>
    <property type="evidence" value="ECO:0007669"/>
    <property type="project" value="InterPro"/>
</dbReference>
<dbReference type="PROSITE" id="PS00134">
    <property type="entry name" value="TRYPSIN_HIS"/>
    <property type="match status" value="1"/>
</dbReference>
<dbReference type="Gene3D" id="3.30.70.960">
    <property type="entry name" value="SEA domain"/>
    <property type="match status" value="1"/>
</dbReference>
<evidence type="ECO:0000313" key="13">
    <source>
        <dbReference type="Ensembl" id="ENSVURP00010015990.1"/>
    </source>
</evidence>
<dbReference type="PROSITE" id="PS50024">
    <property type="entry name" value="SEA"/>
    <property type="match status" value="1"/>
</dbReference>
<dbReference type="PROSITE" id="PS50240">
    <property type="entry name" value="TRYPSIN_DOM"/>
    <property type="match status" value="1"/>
</dbReference>
<dbReference type="PRINTS" id="PR00722">
    <property type="entry name" value="CHYMOTRYPSIN"/>
</dbReference>
<dbReference type="SMART" id="SM00020">
    <property type="entry name" value="Tryp_SPc"/>
    <property type="match status" value="1"/>
</dbReference>
<keyword evidence="8 10" id="KW-0472">Membrane</keyword>
<dbReference type="CDD" id="cd00190">
    <property type="entry name" value="Tryp_SPc"/>
    <property type="match status" value="1"/>
</dbReference>
<dbReference type="FunFam" id="2.40.10.10:FF:000003">
    <property type="entry name" value="Transmembrane serine protease 3"/>
    <property type="match status" value="1"/>
</dbReference>
<evidence type="ECO:0000313" key="14">
    <source>
        <dbReference type="Proteomes" id="UP000314987"/>
    </source>
</evidence>
<dbReference type="OMA" id="ADACQND"/>
<proteinExistence type="predicted"/>
<dbReference type="Ensembl" id="ENSVURT00010018179.1">
    <property type="protein sequence ID" value="ENSVURP00010015990.1"/>
    <property type="gene ID" value="ENSVURG00010012245.1"/>
</dbReference>
<dbReference type="GO" id="GO:0005886">
    <property type="term" value="C:plasma membrane"/>
    <property type="evidence" value="ECO:0007669"/>
    <property type="project" value="Ensembl"/>
</dbReference>
<feature type="domain" description="SEA" evidence="11">
    <location>
        <begin position="28"/>
        <end position="147"/>
    </location>
</feature>
<keyword evidence="7 10" id="KW-1133">Transmembrane helix</keyword>
<protein>
    <submittedName>
        <fullName evidence="13">Transmembrane serine protease 11B</fullName>
    </submittedName>
</protein>